<dbReference type="EMBL" id="CP120733">
    <property type="protein sequence ID" value="WFD10825.1"/>
    <property type="molecule type" value="Genomic_DNA"/>
</dbReference>
<evidence type="ECO:0000256" key="3">
    <source>
        <dbReference type="SAM" id="Phobius"/>
    </source>
</evidence>
<keyword evidence="1 2" id="KW-0963">Cytoplasm</keyword>
<dbReference type="RefSeq" id="WP_277732791.1">
    <property type="nucleotide sequence ID" value="NZ_CP120733.1"/>
</dbReference>
<dbReference type="CDD" id="cd07187">
    <property type="entry name" value="YvcK_like"/>
    <property type="match status" value="1"/>
</dbReference>
<dbReference type="NCBIfam" id="TIGR01826">
    <property type="entry name" value="CofD_related"/>
    <property type="match status" value="1"/>
</dbReference>
<dbReference type="PANTHER" id="PTHR30135:SF3">
    <property type="entry name" value="GLUCONEOGENESIS FACTOR-RELATED"/>
    <property type="match status" value="1"/>
</dbReference>
<keyword evidence="5" id="KW-1185">Reference proteome</keyword>
<keyword evidence="3" id="KW-1133">Transmembrane helix</keyword>
<evidence type="ECO:0000313" key="5">
    <source>
        <dbReference type="Proteomes" id="UP001222800"/>
    </source>
</evidence>
<evidence type="ECO:0000313" key="4">
    <source>
        <dbReference type="EMBL" id="WFD10825.1"/>
    </source>
</evidence>
<dbReference type="InterPro" id="IPR002882">
    <property type="entry name" value="CofD"/>
</dbReference>
<accession>A0ABY8EG53</accession>
<dbReference type="Proteomes" id="UP001222800">
    <property type="component" value="Chromosome"/>
</dbReference>
<protein>
    <recommendedName>
        <fullName evidence="2">Putative gluconeogenesis factor</fullName>
    </recommendedName>
</protein>
<name>A0ABY8EG53_9FIRM</name>
<sequence length="374" mass="41451">MYNLGVWLSFVGIICLLLSAYLNYEMIKKRKLLDKAKRGPKVVVIGGGTGQSIFLRGLKKFTNNITAVVTVADDGGGSGVLREDLGMLPPGDIRNCILALANMEPTMEKIMQYRFEEGKLEGQSFGNLFLAAMNGIYGNLEIAVSKVSDIFALTGKVYPVTTEDINLMAQLKNGNIVRGESAIPEEVKIQDTKIDRIYLQPSNPKPLQGVLDSIEDADIIVMGPGSLYTSIIPNLIVDGVAEKIEKSDALKVYIPNIMTQPGETDDYDVCDHVDSILKHTKYGIIDLVIANNERISKDDLIKYENDGSKQVLIDKNQIKQLNSMNISVIQTNLVEVRKKYIRHNSEKMSSIIVGLTNKSSCNWLIKNFINKFNS</sequence>
<dbReference type="SUPFAM" id="SSF142338">
    <property type="entry name" value="CofD-like"/>
    <property type="match status" value="1"/>
</dbReference>
<proteinExistence type="inferred from homology"/>
<comment type="subcellular location">
    <subcellularLocation>
        <location evidence="2">Cytoplasm</location>
    </subcellularLocation>
</comment>
<organism evidence="4 5">
    <name type="scientific">Tepidibacter hydrothermalis</name>
    <dbReference type="NCBI Taxonomy" id="3036126"/>
    <lineage>
        <taxon>Bacteria</taxon>
        <taxon>Bacillati</taxon>
        <taxon>Bacillota</taxon>
        <taxon>Clostridia</taxon>
        <taxon>Peptostreptococcales</taxon>
        <taxon>Peptostreptococcaceae</taxon>
        <taxon>Tepidibacter</taxon>
    </lineage>
</organism>
<comment type="similarity">
    <text evidence="2">Belongs to the gluconeogenesis factor family.</text>
</comment>
<feature type="transmembrane region" description="Helical" evidence="3">
    <location>
        <begin position="6"/>
        <end position="24"/>
    </location>
</feature>
<reference evidence="4 5" key="1">
    <citation type="submission" date="2023-03" db="EMBL/GenBank/DDBJ databases">
        <title>Complete genome sequence of Tepidibacter sp. SWIR-1, isolated from a deep-sea hydrothermal vent.</title>
        <authorList>
            <person name="Li X."/>
        </authorList>
    </citation>
    <scope>NUCLEOTIDE SEQUENCE [LARGE SCALE GENOMIC DNA]</scope>
    <source>
        <strain evidence="4 5">SWIR-1</strain>
    </source>
</reference>
<dbReference type="Gene3D" id="3.40.50.10680">
    <property type="entry name" value="CofD-like domains"/>
    <property type="match status" value="1"/>
</dbReference>
<evidence type="ECO:0000256" key="2">
    <source>
        <dbReference type="HAMAP-Rule" id="MF_00973"/>
    </source>
</evidence>
<dbReference type="InterPro" id="IPR038136">
    <property type="entry name" value="CofD-like_dom_sf"/>
</dbReference>
<gene>
    <name evidence="4" type="ORF">P4S50_01740</name>
</gene>
<keyword evidence="3" id="KW-0812">Transmembrane</keyword>
<dbReference type="Pfam" id="PF01933">
    <property type="entry name" value="CofD"/>
    <property type="match status" value="1"/>
</dbReference>
<dbReference type="HAMAP" id="MF_00973">
    <property type="entry name" value="Gluconeogen_factor"/>
    <property type="match status" value="1"/>
</dbReference>
<dbReference type="InterPro" id="IPR010119">
    <property type="entry name" value="Gluconeogen_factor"/>
</dbReference>
<evidence type="ECO:0000256" key="1">
    <source>
        <dbReference type="ARBA" id="ARBA00022490"/>
    </source>
</evidence>
<keyword evidence="3" id="KW-0472">Membrane</keyword>
<dbReference type="PANTHER" id="PTHR30135">
    <property type="entry name" value="UNCHARACTERIZED PROTEIN YVCK-RELATED"/>
    <property type="match status" value="1"/>
</dbReference>
<comment type="function">
    <text evidence="2">Required for morphogenesis under gluconeogenic growth conditions.</text>
</comment>